<dbReference type="EMBL" id="AUSU01002160">
    <property type="protein sequence ID" value="EPS69348.1"/>
    <property type="molecule type" value="Genomic_DNA"/>
</dbReference>
<dbReference type="Proteomes" id="UP000015453">
    <property type="component" value="Unassembled WGS sequence"/>
</dbReference>
<evidence type="ECO:0000313" key="3">
    <source>
        <dbReference type="Proteomes" id="UP000015453"/>
    </source>
</evidence>
<gene>
    <name evidence="2" type="ORF">M569_05418</name>
</gene>
<reference evidence="2 3" key="1">
    <citation type="journal article" date="2013" name="BMC Genomics">
        <title>The miniature genome of a carnivorous plant Genlisea aurea contains a low number of genes and short non-coding sequences.</title>
        <authorList>
            <person name="Leushkin E.V."/>
            <person name="Sutormin R.A."/>
            <person name="Nabieva E.R."/>
            <person name="Penin A.A."/>
            <person name="Kondrashov A.S."/>
            <person name="Logacheva M.D."/>
        </authorList>
    </citation>
    <scope>NUCLEOTIDE SEQUENCE [LARGE SCALE GENOMIC DNA]</scope>
</reference>
<dbReference type="PROSITE" id="PS50053">
    <property type="entry name" value="UBIQUITIN_2"/>
    <property type="match status" value="1"/>
</dbReference>
<dbReference type="PANTHER" id="PTHR47725">
    <property type="entry name" value="OS03G0364000 PROTEIN"/>
    <property type="match status" value="1"/>
</dbReference>
<comment type="caution">
    <text evidence="2">The sequence shown here is derived from an EMBL/GenBank/DDBJ whole genome shotgun (WGS) entry which is preliminary data.</text>
</comment>
<feature type="domain" description="Ubiquitin-like" evidence="1">
    <location>
        <begin position="4"/>
        <end position="80"/>
    </location>
</feature>
<dbReference type="Pfam" id="PF00240">
    <property type="entry name" value="ubiquitin"/>
    <property type="match status" value="1"/>
</dbReference>
<keyword evidence="3" id="KW-1185">Reference proteome</keyword>
<evidence type="ECO:0000259" key="1">
    <source>
        <dbReference type="PROSITE" id="PS50053"/>
    </source>
</evidence>
<dbReference type="SMART" id="SM00213">
    <property type="entry name" value="UBQ"/>
    <property type="match status" value="1"/>
</dbReference>
<protein>
    <recommendedName>
        <fullName evidence="1">Ubiquitin-like domain-containing protein</fullName>
    </recommendedName>
</protein>
<dbReference type="Gene3D" id="3.10.20.90">
    <property type="entry name" value="Phosphatidylinositol 3-kinase Catalytic Subunit, Chain A, domain 1"/>
    <property type="match status" value="1"/>
</dbReference>
<dbReference type="InterPro" id="IPR000626">
    <property type="entry name" value="Ubiquitin-like_dom"/>
</dbReference>
<sequence length="105" mass="12180">MQIMYIRVKRNKTTFFLQCMPSETVLQIKEKLEELIEQPASDQQLILMPNHQVLDDFKSLADQKVENDAVVALTLRKDDDEFEEVNIVRPSDFYPPLESAYATSS</sequence>
<evidence type="ECO:0000313" key="2">
    <source>
        <dbReference type="EMBL" id="EPS69348.1"/>
    </source>
</evidence>
<dbReference type="AlphaFoldDB" id="S8E169"/>
<dbReference type="PANTHER" id="PTHR47725:SF2">
    <property type="entry name" value="UBIQUITIN-LIKE DOMAIN-CONTAINING PROTEIN"/>
    <property type="match status" value="1"/>
</dbReference>
<accession>S8E169</accession>
<organism evidence="2 3">
    <name type="scientific">Genlisea aurea</name>
    <dbReference type="NCBI Taxonomy" id="192259"/>
    <lineage>
        <taxon>Eukaryota</taxon>
        <taxon>Viridiplantae</taxon>
        <taxon>Streptophyta</taxon>
        <taxon>Embryophyta</taxon>
        <taxon>Tracheophyta</taxon>
        <taxon>Spermatophyta</taxon>
        <taxon>Magnoliopsida</taxon>
        <taxon>eudicotyledons</taxon>
        <taxon>Gunneridae</taxon>
        <taxon>Pentapetalae</taxon>
        <taxon>asterids</taxon>
        <taxon>lamiids</taxon>
        <taxon>Lamiales</taxon>
        <taxon>Lentibulariaceae</taxon>
        <taxon>Genlisea</taxon>
    </lineage>
</organism>
<name>S8E169_9LAMI</name>
<dbReference type="SUPFAM" id="SSF54236">
    <property type="entry name" value="Ubiquitin-like"/>
    <property type="match status" value="1"/>
</dbReference>
<dbReference type="OrthoDB" id="428577at2759"/>
<dbReference type="CDD" id="cd17039">
    <property type="entry name" value="Ubl_ubiquitin_like"/>
    <property type="match status" value="1"/>
</dbReference>
<dbReference type="InterPro" id="IPR029071">
    <property type="entry name" value="Ubiquitin-like_domsf"/>
</dbReference>
<proteinExistence type="predicted"/>